<sequence>MKAMPILRATFLKIFFLIIILCNTSCNKNNLIESNFKNEAFNTNDREQMEAYFFIATANLSKAIISKSQIAEQKTSKSVIKQLSRKIENHQNNLLRDIAKIANKRLVIVTEINNSSKLELYKLTDTNAASFDGVYLDSLLESLNEQIEALESVSKETNDEVILKLVLHYLPEMYQLLRETEQIKQQIN</sequence>
<feature type="domain" description="DUF4142" evidence="2">
    <location>
        <begin position="62"/>
        <end position="183"/>
    </location>
</feature>
<evidence type="ECO:0000313" key="3">
    <source>
        <dbReference type="EMBL" id="OXB04990.1"/>
    </source>
</evidence>
<proteinExistence type="predicted"/>
<accession>A0AB36P3J9</accession>
<dbReference type="InterPro" id="IPR025419">
    <property type="entry name" value="DUF4142"/>
</dbReference>
<dbReference type="Pfam" id="PF13628">
    <property type="entry name" value="DUF4142"/>
    <property type="match status" value="1"/>
</dbReference>
<dbReference type="AlphaFoldDB" id="A0AB36P3J9"/>
<reference evidence="3 4" key="1">
    <citation type="submission" date="2016-11" db="EMBL/GenBank/DDBJ databases">
        <title>Whole genomes of Flavobacteriaceae.</title>
        <authorList>
            <person name="Stine C."/>
            <person name="Li C."/>
            <person name="Tadesse D."/>
        </authorList>
    </citation>
    <scope>NUCLEOTIDE SEQUENCE [LARGE SCALE GENOMIC DNA]</scope>
    <source>
        <strain evidence="3 4">ATCC 19366</strain>
    </source>
</reference>
<name>A0AB36P3J9_9FLAO</name>
<dbReference type="EMBL" id="MUHB01000008">
    <property type="protein sequence ID" value="OXB04990.1"/>
    <property type="molecule type" value="Genomic_DNA"/>
</dbReference>
<keyword evidence="1" id="KW-0175">Coiled coil</keyword>
<dbReference type="RefSeq" id="WP_073393233.1">
    <property type="nucleotide sequence ID" value="NZ_FRBX01000001.1"/>
</dbReference>
<comment type="caution">
    <text evidence="3">The sequence shown here is derived from an EMBL/GenBank/DDBJ whole genome shotgun (WGS) entry which is preliminary data.</text>
</comment>
<evidence type="ECO:0000313" key="4">
    <source>
        <dbReference type="Proteomes" id="UP000198431"/>
    </source>
</evidence>
<evidence type="ECO:0000256" key="1">
    <source>
        <dbReference type="SAM" id="Coils"/>
    </source>
</evidence>
<feature type="coiled-coil region" evidence="1">
    <location>
        <begin position="73"/>
        <end position="100"/>
    </location>
</feature>
<gene>
    <name evidence="3" type="ORF">B0A72_10965</name>
</gene>
<protein>
    <recommendedName>
        <fullName evidence="2">DUF4142 domain-containing protein</fullName>
    </recommendedName>
</protein>
<evidence type="ECO:0000259" key="2">
    <source>
        <dbReference type="Pfam" id="PF13628"/>
    </source>
</evidence>
<organism evidence="3 4">
    <name type="scientific">Flavobacterium pectinovorum</name>
    <dbReference type="NCBI Taxonomy" id="29533"/>
    <lineage>
        <taxon>Bacteria</taxon>
        <taxon>Pseudomonadati</taxon>
        <taxon>Bacteroidota</taxon>
        <taxon>Flavobacteriia</taxon>
        <taxon>Flavobacteriales</taxon>
        <taxon>Flavobacteriaceae</taxon>
        <taxon>Flavobacterium</taxon>
    </lineage>
</organism>
<dbReference type="Proteomes" id="UP000198431">
    <property type="component" value="Unassembled WGS sequence"/>
</dbReference>